<reference evidence="3 4" key="1">
    <citation type="submission" date="2024-02" db="EMBL/GenBank/DDBJ databases">
        <title>Bacterial strain from lacustrine sediment.</title>
        <authorList>
            <person name="Petit C."/>
            <person name="Fadhlaoui K."/>
        </authorList>
    </citation>
    <scope>NUCLEOTIDE SEQUENCE [LARGE SCALE GENOMIC DNA]</scope>
    <source>
        <strain evidence="3 4">IPX-CK</strain>
    </source>
</reference>
<evidence type="ECO:0008006" key="5">
    <source>
        <dbReference type="Google" id="ProtNLM"/>
    </source>
</evidence>
<gene>
    <name evidence="3" type="ORF">V6984_14140</name>
</gene>
<name>A0ABZ3ETJ3_9FIRM</name>
<dbReference type="EMBL" id="CP146256">
    <property type="protein sequence ID" value="XAH72646.1"/>
    <property type="molecule type" value="Genomic_DNA"/>
</dbReference>
<dbReference type="Gene3D" id="3.40.190.10">
    <property type="entry name" value="Periplasmic binding protein-like II"/>
    <property type="match status" value="2"/>
</dbReference>
<keyword evidence="4" id="KW-1185">Reference proteome</keyword>
<dbReference type="PANTHER" id="PTHR43649:SF12">
    <property type="entry name" value="DIACETYLCHITOBIOSE BINDING PROTEIN DASA"/>
    <property type="match status" value="1"/>
</dbReference>
<evidence type="ECO:0000256" key="2">
    <source>
        <dbReference type="SAM" id="SignalP"/>
    </source>
</evidence>
<organism evidence="3 4">
    <name type="scientific">Kineothrix sedimenti</name>
    <dbReference type="NCBI Taxonomy" id="3123317"/>
    <lineage>
        <taxon>Bacteria</taxon>
        <taxon>Bacillati</taxon>
        <taxon>Bacillota</taxon>
        <taxon>Clostridia</taxon>
        <taxon>Lachnospirales</taxon>
        <taxon>Lachnospiraceae</taxon>
        <taxon>Kineothrix</taxon>
    </lineage>
</organism>
<feature type="region of interest" description="Disordered" evidence="1">
    <location>
        <begin position="27"/>
        <end position="47"/>
    </location>
</feature>
<dbReference type="RefSeq" id="WP_342756260.1">
    <property type="nucleotide sequence ID" value="NZ_CP146256.1"/>
</dbReference>
<evidence type="ECO:0000256" key="1">
    <source>
        <dbReference type="SAM" id="MobiDB-lite"/>
    </source>
</evidence>
<keyword evidence="2" id="KW-0732">Signal</keyword>
<feature type="chain" id="PRO_5047275441" description="Aldouronate transport system substrate-binding protein" evidence="2">
    <location>
        <begin position="24"/>
        <end position="582"/>
    </location>
</feature>
<sequence length="582" mass="65673">MKQKKGLALLLVLVMLLSLTACAGNGGEAQTESTVGETNAAGDASGTETAEGFYVPESEGGKTTDQFTILAGWTSESPNNTKVQQVMKDELGIDYQVEYMQSNDYMTTLNLKLSSGANLPDIMIFPYDKSVESALTTADRVMNLNDIYTNEKLNNIPNIDSQVQDYIKTSSGDLWWIPGYYALEYDEPWGGWTVDAWWVRIDLLKQAGKTKEDLKTIEGMEETLRAFAKLKNENGSNIIPLSFAQSYGQSKSQSPEERIILSTFGVDTANGVSGMPAVMDNNGEKVFLYDNPNYKEAYFWMNKMYREGLIDMETTTMSQERFKEKITSGQIGMFTTDLWVSGLNETWKNYDSGDDSVTFYYEPVANPEVEGVEKAYTSYVNPNPGYMVYINKDTAHLNAVLNFLEWVNEPSPYIGQEVNEGPRGVLWDFVDEDAGTWDFEASYKVERDSGDSARVAACTHQLWQFASYSNQWYAWWNQNTGGNKAGANLVSQWCKYISGDIVNHRAINDMDSVKADVDSVIAKSLESLHNVVDEYTAKLIMADSDDKFQEVYDEFKEQLELRANWSQMKAEWMTLYQEQSQN</sequence>
<protein>
    <recommendedName>
        <fullName evidence="5">Aldouronate transport system substrate-binding protein</fullName>
    </recommendedName>
</protein>
<dbReference type="InterPro" id="IPR050490">
    <property type="entry name" value="Bact_solute-bd_prot1"/>
</dbReference>
<feature type="signal peptide" evidence="2">
    <location>
        <begin position="1"/>
        <end position="23"/>
    </location>
</feature>
<dbReference type="PROSITE" id="PS51257">
    <property type="entry name" value="PROKAR_LIPOPROTEIN"/>
    <property type="match status" value="1"/>
</dbReference>
<evidence type="ECO:0000313" key="3">
    <source>
        <dbReference type="EMBL" id="XAH72646.1"/>
    </source>
</evidence>
<dbReference type="SUPFAM" id="SSF53850">
    <property type="entry name" value="Periplasmic binding protein-like II"/>
    <property type="match status" value="1"/>
</dbReference>
<dbReference type="Proteomes" id="UP001451571">
    <property type="component" value="Chromosome"/>
</dbReference>
<accession>A0ABZ3ETJ3</accession>
<evidence type="ECO:0000313" key="4">
    <source>
        <dbReference type="Proteomes" id="UP001451571"/>
    </source>
</evidence>
<proteinExistence type="predicted"/>
<feature type="compositionally biased region" description="Polar residues" evidence="1">
    <location>
        <begin position="28"/>
        <end position="37"/>
    </location>
</feature>
<dbReference type="PANTHER" id="PTHR43649">
    <property type="entry name" value="ARABINOSE-BINDING PROTEIN-RELATED"/>
    <property type="match status" value="1"/>
</dbReference>